<comment type="caution">
    <text evidence="3">The sequence shown here is derived from an EMBL/GenBank/DDBJ whole genome shotgun (WGS) entry which is preliminary data.</text>
</comment>
<evidence type="ECO:0000256" key="1">
    <source>
        <dbReference type="SAM" id="Coils"/>
    </source>
</evidence>
<name>A0A644W6D6_9ZZZZ</name>
<dbReference type="EMBL" id="VSSQ01000659">
    <property type="protein sequence ID" value="MPL99319.1"/>
    <property type="molecule type" value="Genomic_DNA"/>
</dbReference>
<protein>
    <recommendedName>
        <fullName evidence="4">Cell division protein FtsL</fullName>
    </recommendedName>
</protein>
<keyword evidence="2" id="KW-0812">Transmembrane</keyword>
<evidence type="ECO:0008006" key="4">
    <source>
        <dbReference type="Google" id="ProtNLM"/>
    </source>
</evidence>
<reference evidence="3" key="1">
    <citation type="submission" date="2019-08" db="EMBL/GenBank/DDBJ databases">
        <authorList>
            <person name="Kucharzyk K."/>
            <person name="Murdoch R.W."/>
            <person name="Higgins S."/>
            <person name="Loffler F."/>
        </authorList>
    </citation>
    <scope>NUCLEOTIDE SEQUENCE</scope>
</reference>
<gene>
    <name evidence="3" type="ORF">SDC9_45536</name>
</gene>
<feature type="coiled-coil region" evidence="1">
    <location>
        <begin position="21"/>
        <end position="53"/>
    </location>
</feature>
<feature type="transmembrane region" description="Helical" evidence="2">
    <location>
        <begin position="51"/>
        <end position="71"/>
    </location>
</feature>
<evidence type="ECO:0000256" key="2">
    <source>
        <dbReference type="SAM" id="Phobius"/>
    </source>
</evidence>
<proteinExistence type="predicted"/>
<keyword evidence="1" id="KW-0175">Coiled coil</keyword>
<sequence length="146" mass="16912">MVDREYDYIRGNTALNPKRKYNDIDRRIEKENQEKKQRELQRKERDAKKAIVKNILQVSCVVLILGVSTIARDGKVYKMQNDLLKVKSEIKTVTAEGEALRVKLLKDNGRFVDIKNIANNVGMKMPQKDDSVEIDLSKNFFANLNE</sequence>
<keyword evidence="2" id="KW-0472">Membrane</keyword>
<dbReference type="AlphaFoldDB" id="A0A644W6D6"/>
<accession>A0A644W6D6</accession>
<organism evidence="3">
    <name type="scientific">bioreactor metagenome</name>
    <dbReference type="NCBI Taxonomy" id="1076179"/>
    <lineage>
        <taxon>unclassified sequences</taxon>
        <taxon>metagenomes</taxon>
        <taxon>ecological metagenomes</taxon>
    </lineage>
</organism>
<evidence type="ECO:0000313" key="3">
    <source>
        <dbReference type="EMBL" id="MPL99319.1"/>
    </source>
</evidence>
<keyword evidence="2" id="KW-1133">Transmembrane helix</keyword>